<evidence type="ECO:0000256" key="2">
    <source>
        <dbReference type="SAM" id="Phobius"/>
    </source>
</evidence>
<protein>
    <recommendedName>
        <fullName evidence="5">ABC transporter permease</fullName>
    </recommendedName>
</protein>
<comment type="caution">
    <text evidence="3">The sequence shown here is derived from an EMBL/GenBank/DDBJ whole genome shotgun (WGS) entry which is preliminary data.</text>
</comment>
<evidence type="ECO:0000313" key="4">
    <source>
        <dbReference type="Proteomes" id="UP000636010"/>
    </source>
</evidence>
<keyword evidence="2" id="KW-1133">Transmembrane helix</keyword>
<feature type="transmembrane region" description="Helical" evidence="2">
    <location>
        <begin position="219"/>
        <end position="243"/>
    </location>
</feature>
<feature type="transmembrane region" description="Helical" evidence="2">
    <location>
        <begin position="16"/>
        <end position="33"/>
    </location>
</feature>
<keyword evidence="1" id="KW-0175">Coiled coil</keyword>
<dbReference type="PANTHER" id="PTHR43471">
    <property type="entry name" value="ABC TRANSPORTER PERMEASE"/>
    <property type="match status" value="1"/>
</dbReference>
<dbReference type="RefSeq" id="WP_188467638.1">
    <property type="nucleotide sequence ID" value="NZ_BAABHU010000020.1"/>
</dbReference>
<reference evidence="4" key="1">
    <citation type="journal article" date="2019" name="Int. J. Syst. Evol. Microbiol.">
        <title>The Global Catalogue of Microorganisms (GCM) 10K type strain sequencing project: providing services to taxonomists for standard genome sequencing and annotation.</title>
        <authorList>
            <consortium name="The Broad Institute Genomics Platform"/>
            <consortium name="The Broad Institute Genome Sequencing Center for Infectious Disease"/>
            <person name="Wu L."/>
            <person name="Ma J."/>
        </authorList>
    </citation>
    <scope>NUCLEOTIDE SEQUENCE [LARGE SCALE GENOMIC DNA]</scope>
    <source>
        <strain evidence="4">CGMCC 1.10832</strain>
    </source>
</reference>
<keyword evidence="2" id="KW-0472">Membrane</keyword>
<keyword evidence="4" id="KW-1185">Reference proteome</keyword>
<evidence type="ECO:0000256" key="1">
    <source>
        <dbReference type="SAM" id="Coils"/>
    </source>
</evidence>
<dbReference type="EMBL" id="BMEC01000020">
    <property type="protein sequence ID" value="GGC54634.1"/>
    <property type="molecule type" value="Genomic_DNA"/>
</dbReference>
<feature type="coiled-coil region" evidence="1">
    <location>
        <begin position="33"/>
        <end position="60"/>
    </location>
</feature>
<evidence type="ECO:0000313" key="3">
    <source>
        <dbReference type="EMBL" id="GGC54634.1"/>
    </source>
</evidence>
<organism evidence="3 4">
    <name type="scientific">Marivirga lumbricoides</name>
    <dbReference type="NCBI Taxonomy" id="1046115"/>
    <lineage>
        <taxon>Bacteria</taxon>
        <taxon>Pseudomonadati</taxon>
        <taxon>Bacteroidota</taxon>
        <taxon>Cytophagia</taxon>
        <taxon>Cytophagales</taxon>
        <taxon>Marivirgaceae</taxon>
        <taxon>Marivirga</taxon>
    </lineage>
</organism>
<dbReference type="PANTHER" id="PTHR43471:SF14">
    <property type="entry name" value="ABC-2 TYPE TRANSPORT SYSTEM PERMEASE PROTEIN"/>
    <property type="match status" value="1"/>
</dbReference>
<dbReference type="Proteomes" id="UP000636010">
    <property type="component" value="Unassembled WGS sequence"/>
</dbReference>
<feature type="transmembrane region" description="Helical" evidence="2">
    <location>
        <begin position="255"/>
        <end position="275"/>
    </location>
</feature>
<sequence length="431" mass="50669">MRSIFLYEWNHLKHSSFKWISIILFLFAALYGLHNGKNLYEEQSAEIERIEAKNQQERVDNLASFSKDSDGGRLSQPYLAIWFSHIYHYKKPSPALVYSIGQAEQFGYYKRVNIRASPYDEDMTNEIANPERLQVGMLDFTFVVLFLLPIVLLILVYDIKSIEVERGYLPLIRIQVGSLFSWILGRTLFYYVLLILLIIALLIYGAVLTDVLISDSMAFWNMLFYSFLYLSFWTLLYLVILYFGKSVMGNTLSMISIWIVFVFIIPAAVHQYIGIRKPVNLMTGMIDVRDMKNDLYELEDSILRKQLFVLFPELKSSVTAKTDDQSFISKNLDYYAISNELMKNSLAPIKAESNEKNEMISSTYWFNPLTYFSNKLNRISETHYQDYEIYRNEIQLLVDKHIKRTILDTWNKVKVDQHQYEKYTIELSKIK</sequence>
<keyword evidence="2" id="KW-0812">Transmembrane</keyword>
<name>A0ABQ1N664_9BACT</name>
<accession>A0ABQ1N664</accession>
<feature type="transmembrane region" description="Helical" evidence="2">
    <location>
        <begin position="188"/>
        <end position="207"/>
    </location>
</feature>
<proteinExistence type="predicted"/>
<evidence type="ECO:0008006" key="5">
    <source>
        <dbReference type="Google" id="ProtNLM"/>
    </source>
</evidence>
<gene>
    <name evidence="3" type="ORF">GCM10011506_45350</name>
</gene>
<feature type="transmembrane region" description="Helical" evidence="2">
    <location>
        <begin position="137"/>
        <end position="157"/>
    </location>
</feature>